<proteinExistence type="predicted"/>
<dbReference type="RefSeq" id="WP_244726346.1">
    <property type="nucleotide sequence ID" value="NZ_CP095045.1"/>
</dbReference>
<gene>
    <name evidence="1" type="ORF">MUN78_10665</name>
</gene>
<organism evidence="1 2">
    <name type="scientific">Leucobacter allii</name>
    <dbReference type="NCBI Taxonomy" id="2932247"/>
    <lineage>
        <taxon>Bacteria</taxon>
        <taxon>Bacillati</taxon>
        <taxon>Actinomycetota</taxon>
        <taxon>Actinomycetes</taxon>
        <taxon>Micrococcales</taxon>
        <taxon>Microbacteriaceae</taxon>
        <taxon>Leucobacter</taxon>
    </lineage>
</organism>
<keyword evidence="2" id="KW-1185">Reference proteome</keyword>
<dbReference type="Proteomes" id="UP000831786">
    <property type="component" value="Chromosome"/>
</dbReference>
<name>A0ABY4FJJ2_9MICO</name>
<accession>A0ABY4FJJ2</accession>
<dbReference type="EMBL" id="CP095045">
    <property type="protein sequence ID" value="UOQ56157.1"/>
    <property type="molecule type" value="Genomic_DNA"/>
</dbReference>
<evidence type="ECO:0000313" key="1">
    <source>
        <dbReference type="EMBL" id="UOQ56157.1"/>
    </source>
</evidence>
<evidence type="ECO:0000313" key="2">
    <source>
        <dbReference type="Proteomes" id="UP000831786"/>
    </source>
</evidence>
<reference evidence="1 2" key="1">
    <citation type="submission" date="2022-04" db="EMBL/GenBank/DDBJ databases">
        <title>Leucobacter sp. isolated from rhizosphere of garlic.</title>
        <authorList>
            <person name="Won M."/>
            <person name="Lee C.-M."/>
            <person name="Woen H.-Y."/>
            <person name="Kwon S.-W."/>
        </authorList>
    </citation>
    <scope>NUCLEOTIDE SEQUENCE [LARGE SCALE GENOMIC DNA]</scope>
    <source>
        <strain evidence="1 2">H21R-40</strain>
    </source>
</reference>
<protein>
    <submittedName>
        <fullName evidence="1">Uncharacterized protein</fullName>
    </submittedName>
</protein>
<sequence>MSSDPVRRRPRAPEVHAATEIPEAVDTPEAVERWERAGGAWRIAEVGADAVSVELLRCDGGEVADLLRLTGERDIRWARARRAIEGGPA</sequence>